<dbReference type="GO" id="GO:0002474">
    <property type="term" value="P:antigen processing and presentation of peptide antigen via MHC class I"/>
    <property type="evidence" value="ECO:0007669"/>
    <property type="project" value="UniProtKB-KW"/>
</dbReference>
<accession>A0A0A7TX23</accession>
<dbReference type="GO" id="GO:0009897">
    <property type="term" value="C:external side of plasma membrane"/>
    <property type="evidence" value="ECO:0007669"/>
    <property type="project" value="TreeGrafter"/>
</dbReference>
<dbReference type="GO" id="GO:0042612">
    <property type="term" value="C:MHC class I protein complex"/>
    <property type="evidence" value="ECO:0007669"/>
    <property type="project" value="UniProtKB-KW"/>
</dbReference>
<feature type="transmembrane region" description="Helical" evidence="12">
    <location>
        <begin position="301"/>
        <end position="324"/>
    </location>
</feature>
<keyword evidence="3 12" id="KW-0812">Transmembrane</keyword>
<dbReference type="SMART" id="SM00407">
    <property type="entry name" value="IGc1"/>
    <property type="match status" value="1"/>
</dbReference>
<feature type="region of interest" description="Disordered" evidence="11">
    <location>
        <begin position="329"/>
        <end position="350"/>
    </location>
</feature>
<dbReference type="InterPro" id="IPR013783">
    <property type="entry name" value="Ig-like_fold"/>
</dbReference>
<dbReference type="SUPFAM" id="SSF54452">
    <property type="entry name" value="MHC antigen-recognition domain"/>
    <property type="match status" value="1"/>
</dbReference>
<keyword evidence="4" id="KW-0732">Signal</keyword>
<comment type="similarity">
    <text evidence="10">Belongs to the MHC class I family.</text>
</comment>
<keyword evidence="8" id="KW-1015">Disulfide bond</keyword>
<protein>
    <submittedName>
        <fullName evidence="14">MHC class I antigen</fullName>
    </submittedName>
</protein>
<evidence type="ECO:0000256" key="8">
    <source>
        <dbReference type="ARBA" id="ARBA00023157"/>
    </source>
</evidence>
<dbReference type="AlphaFoldDB" id="A0A0A7TX23"/>
<evidence type="ECO:0000256" key="3">
    <source>
        <dbReference type="ARBA" id="ARBA00022692"/>
    </source>
</evidence>
<dbReference type="InterPro" id="IPR011161">
    <property type="entry name" value="MHC_I-like_Ag-recog"/>
</dbReference>
<dbReference type="Pfam" id="PF00129">
    <property type="entry name" value="MHC_I"/>
    <property type="match status" value="1"/>
</dbReference>
<dbReference type="InterPro" id="IPR007110">
    <property type="entry name" value="Ig-like_dom"/>
</dbReference>
<dbReference type="PANTHER" id="PTHR16675:SF242">
    <property type="entry name" value="MAJOR HISTOCOMPATIBILITY COMPLEX CLASS I-RELATED GENE PROTEIN"/>
    <property type="match status" value="1"/>
</dbReference>
<dbReference type="InterPro" id="IPR003597">
    <property type="entry name" value="Ig_C1-set"/>
</dbReference>
<dbReference type="InterPro" id="IPR037055">
    <property type="entry name" value="MHC_I-like_Ag-recog_sf"/>
</dbReference>
<comment type="subcellular location">
    <subcellularLocation>
        <location evidence="1">Membrane</location>
        <topology evidence="1">Single-pass type I membrane protein</topology>
    </subcellularLocation>
</comment>
<dbReference type="Gene3D" id="2.60.40.10">
    <property type="entry name" value="Immunoglobulins"/>
    <property type="match status" value="1"/>
</dbReference>
<keyword evidence="7 12" id="KW-0472">Membrane</keyword>
<evidence type="ECO:0000256" key="4">
    <source>
        <dbReference type="ARBA" id="ARBA00022729"/>
    </source>
</evidence>
<evidence type="ECO:0000256" key="10">
    <source>
        <dbReference type="RuleBase" id="RU004439"/>
    </source>
</evidence>
<keyword evidence="9" id="KW-0325">Glycoprotein</keyword>
<reference evidence="14" key="1">
    <citation type="journal article" date="2014" name="PLoS ONE">
        <title>Comparative genome analyses reveal distinct structure in the saltwater crocodile MHC.</title>
        <authorList>
            <person name="Jaratlerdsiri W."/>
            <person name="Deakin J."/>
            <person name="Godinez R.M."/>
            <person name="Shan X."/>
            <person name="Peterson D.G."/>
            <person name="Marthey S."/>
            <person name="Lyons E."/>
            <person name="McCarthy F.M."/>
            <person name="Isberg S.R."/>
            <person name="Higgins D.P."/>
            <person name="Chong A.Y."/>
            <person name="John J.S."/>
            <person name="Glenn T.C."/>
            <person name="Ray D.A."/>
            <person name="Gongora J."/>
        </authorList>
    </citation>
    <scope>NUCLEOTIDE SEQUENCE</scope>
</reference>
<evidence type="ECO:0000256" key="1">
    <source>
        <dbReference type="ARBA" id="ARBA00004479"/>
    </source>
</evidence>
<evidence type="ECO:0000256" key="12">
    <source>
        <dbReference type="SAM" id="Phobius"/>
    </source>
</evidence>
<evidence type="ECO:0000256" key="5">
    <source>
        <dbReference type="ARBA" id="ARBA00022859"/>
    </source>
</evidence>
<dbReference type="PROSITE" id="PS50835">
    <property type="entry name" value="IG_LIKE"/>
    <property type="match status" value="1"/>
</dbReference>
<feature type="compositionally biased region" description="Low complexity" evidence="11">
    <location>
        <begin position="329"/>
        <end position="339"/>
    </location>
</feature>
<dbReference type="Gene3D" id="3.30.500.10">
    <property type="entry name" value="MHC class I-like antigen recognition-like"/>
    <property type="match status" value="1"/>
</dbReference>
<evidence type="ECO:0000256" key="7">
    <source>
        <dbReference type="ARBA" id="ARBA00023136"/>
    </source>
</evidence>
<dbReference type="EMBL" id="KP036996">
    <property type="protein sequence ID" value="AJA72777.1"/>
    <property type="molecule type" value="Genomic_DNA"/>
</dbReference>
<evidence type="ECO:0000313" key="14">
    <source>
        <dbReference type="EMBL" id="AJA72777.1"/>
    </source>
</evidence>
<evidence type="ECO:0000256" key="6">
    <source>
        <dbReference type="ARBA" id="ARBA00022989"/>
    </source>
</evidence>
<evidence type="ECO:0000256" key="11">
    <source>
        <dbReference type="SAM" id="MobiDB-lite"/>
    </source>
</evidence>
<dbReference type="InterPro" id="IPR011162">
    <property type="entry name" value="MHC_I/II-like_Ag-recog"/>
</dbReference>
<dbReference type="InterPro" id="IPR003006">
    <property type="entry name" value="Ig/MHC_CS"/>
</dbReference>
<keyword evidence="5" id="KW-0391">Immunity</keyword>
<dbReference type="InterPro" id="IPR050208">
    <property type="entry name" value="MHC_class-I_related"/>
</dbReference>
<evidence type="ECO:0000256" key="2">
    <source>
        <dbReference type="ARBA" id="ARBA00022451"/>
    </source>
</evidence>
<feature type="domain" description="Ig-like" evidence="13">
    <location>
        <begin position="203"/>
        <end position="292"/>
    </location>
</feature>
<sequence>MGAVAVLWAPGLRVPGWVRKQAAGSHRLRYFYTGVSDPGPELPEFVTVGYVDDQLFVKYDSETKRTRPRVDWIEQEGPEYWDREDRNFQGWQETFRVGLGTLRGYYNQTGGSHTLQLMYGCELGRDNSIRGYYQDAYDGEDFISYDPSTHTWVAVAPQAQITQRTWNANAAGLQQARAYLEGTCIEWLRKYLEHGKAALQSKPPMAQVSDRSSRDGLATLSCRVHGFYPKEVAVVWLKNGEPQPQETSLSGVVPSRDGTYQTWATIEIDPSSSHTYTCCVEHASLGAALRVAWDKKPESNLMLIVGVVLAVVLVCAAAGAAVGLRSHNGSNSSGSNHGSDPCAKGQCGGL</sequence>
<dbReference type="SUPFAM" id="SSF48726">
    <property type="entry name" value="Immunoglobulin"/>
    <property type="match status" value="1"/>
</dbReference>
<name>A0A0A7TX23_CROPO</name>
<dbReference type="InterPro" id="IPR036179">
    <property type="entry name" value="Ig-like_dom_sf"/>
</dbReference>
<dbReference type="PANTHER" id="PTHR16675">
    <property type="entry name" value="MHC CLASS I-RELATED"/>
    <property type="match status" value="1"/>
</dbReference>
<gene>
    <name evidence="14" type="primary">Crpo-UC</name>
</gene>
<dbReference type="GO" id="GO:0006955">
    <property type="term" value="P:immune response"/>
    <property type="evidence" value="ECO:0007669"/>
    <property type="project" value="TreeGrafter"/>
</dbReference>
<dbReference type="Pfam" id="PF07654">
    <property type="entry name" value="C1-set"/>
    <property type="match status" value="1"/>
</dbReference>
<dbReference type="PRINTS" id="PR01638">
    <property type="entry name" value="MHCCLASSI"/>
</dbReference>
<keyword evidence="6 12" id="KW-1133">Transmembrane helix</keyword>
<dbReference type="InterPro" id="IPR001039">
    <property type="entry name" value="MHC_I_a_a1/a2"/>
</dbReference>
<proteinExistence type="inferred from homology"/>
<dbReference type="PROSITE" id="PS00290">
    <property type="entry name" value="IG_MHC"/>
    <property type="match status" value="1"/>
</dbReference>
<dbReference type="GO" id="GO:0005615">
    <property type="term" value="C:extracellular space"/>
    <property type="evidence" value="ECO:0007669"/>
    <property type="project" value="TreeGrafter"/>
</dbReference>
<dbReference type="FunFam" id="2.60.40.10:FF:000204">
    <property type="entry name" value="Major histocompatibility complex, class I-related protein"/>
    <property type="match status" value="1"/>
</dbReference>
<evidence type="ECO:0000256" key="9">
    <source>
        <dbReference type="ARBA" id="ARBA00023180"/>
    </source>
</evidence>
<dbReference type="FunFam" id="3.30.500.10:FF:000001">
    <property type="entry name" value="H-2 class I histocompatibility antigen, alpha chain"/>
    <property type="match status" value="1"/>
</dbReference>
<evidence type="ECO:0000259" key="13">
    <source>
        <dbReference type="PROSITE" id="PS50835"/>
    </source>
</evidence>
<keyword evidence="2" id="KW-0490">MHC I</keyword>
<organism evidence="14">
    <name type="scientific">Crocodylus porosus</name>
    <name type="common">Saltwater crocodile</name>
    <name type="synonym">Estuarine crocodile</name>
    <dbReference type="NCBI Taxonomy" id="8502"/>
    <lineage>
        <taxon>Eukaryota</taxon>
        <taxon>Metazoa</taxon>
        <taxon>Chordata</taxon>
        <taxon>Craniata</taxon>
        <taxon>Vertebrata</taxon>
        <taxon>Euteleostomi</taxon>
        <taxon>Archelosauria</taxon>
        <taxon>Archosauria</taxon>
        <taxon>Crocodylia</taxon>
        <taxon>Longirostres</taxon>
        <taxon>Crocodylidae</taxon>
        <taxon>Crocodylus</taxon>
    </lineage>
</organism>